<keyword evidence="1" id="KW-0808">Transferase</keyword>
<proteinExistence type="predicted"/>
<accession>A0A1R4JU34</accession>
<reference evidence="1 2" key="1">
    <citation type="submission" date="2017-02" db="EMBL/GenBank/DDBJ databases">
        <authorList>
            <person name="Peterson S.W."/>
        </authorList>
    </citation>
    <scope>NUCLEOTIDE SEQUENCE [LARGE SCALE GENOMIC DNA]</scope>
    <source>
        <strain evidence="1 2">2B3F</strain>
    </source>
</reference>
<organism evidence="1 2">
    <name type="scientific">Micrococcus lylae</name>
    <dbReference type="NCBI Taxonomy" id="1273"/>
    <lineage>
        <taxon>Bacteria</taxon>
        <taxon>Bacillati</taxon>
        <taxon>Actinomycetota</taxon>
        <taxon>Actinomycetes</taxon>
        <taxon>Micrococcales</taxon>
        <taxon>Micrococcaceae</taxon>
        <taxon>Micrococcus</taxon>
    </lineage>
</organism>
<sequence>MAFLVALNRDRDSYQVPAALAETGNLGRFVTDYYHGKPGHFLPSLTHRRHPSIPARSVVTSKGAFLAQLPYEAARRVRPTDFPSDLVESALGRTAARVARREPDLDLLLYSGSARQAFEGPSRGRRVLFQYHPSPGFIEETLRDIDELADLRPWWEEAEVGNASMEAKHRAEVAAADHAICASDFTRRGLLLAGLAPDAVSVVPYGCPAPAASGAQGPGGVQQFLFVGQGVQRKGLHILIEAWKVARVGDATLTVVASRLDPQIEELAAGVPRLTIRGRAEDTELSALMDAADALVLPSLVEGFGLVLGEALAHGCRLIASTNTGLPSMGLPGDLGRVVEAGRVQPLVDALEAFHHSFDPERTHDHRARLEAQRLSWAGFRAGIRRAVGEETT</sequence>
<dbReference type="Gene3D" id="3.40.50.2000">
    <property type="entry name" value="Glycogen Phosphorylase B"/>
    <property type="match status" value="2"/>
</dbReference>
<dbReference type="PANTHER" id="PTHR45947">
    <property type="entry name" value="SULFOQUINOVOSYL TRANSFERASE SQD2"/>
    <property type="match status" value="1"/>
</dbReference>
<dbReference type="SUPFAM" id="SSF53756">
    <property type="entry name" value="UDP-Glycosyltransferase/glycogen phosphorylase"/>
    <property type="match status" value="1"/>
</dbReference>
<protein>
    <submittedName>
        <fullName evidence="1">Glycosyl transferase, group 1</fullName>
    </submittedName>
</protein>
<evidence type="ECO:0000313" key="2">
    <source>
        <dbReference type="Proteomes" id="UP000196230"/>
    </source>
</evidence>
<dbReference type="RefSeq" id="WP_245829986.1">
    <property type="nucleotide sequence ID" value="NZ_FUKP01000067.1"/>
</dbReference>
<dbReference type="InterPro" id="IPR050194">
    <property type="entry name" value="Glycosyltransferase_grp1"/>
</dbReference>
<dbReference type="AlphaFoldDB" id="A0A1R4JU34"/>
<dbReference type="Proteomes" id="UP000196230">
    <property type="component" value="Unassembled WGS sequence"/>
</dbReference>
<dbReference type="Pfam" id="PF13692">
    <property type="entry name" value="Glyco_trans_1_4"/>
    <property type="match status" value="1"/>
</dbReference>
<dbReference type="PANTHER" id="PTHR45947:SF13">
    <property type="entry name" value="TRANSFERASE"/>
    <property type="match status" value="1"/>
</dbReference>
<dbReference type="CDD" id="cd03801">
    <property type="entry name" value="GT4_PimA-like"/>
    <property type="match status" value="1"/>
</dbReference>
<dbReference type="EMBL" id="FUKP01000067">
    <property type="protein sequence ID" value="SJN35489.1"/>
    <property type="molecule type" value="Genomic_DNA"/>
</dbReference>
<gene>
    <name evidence="1" type="ORF">FM125_10675</name>
</gene>
<dbReference type="GO" id="GO:0016757">
    <property type="term" value="F:glycosyltransferase activity"/>
    <property type="evidence" value="ECO:0007669"/>
    <property type="project" value="TreeGrafter"/>
</dbReference>
<name>A0A1R4JU34_9MICC</name>
<evidence type="ECO:0000313" key="1">
    <source>
        <dbReference type="EMBL" id="SJN35489.1"/>
    </source>
</evidence>